<protein>
    <submittedName>
        <fullName evidence="1">Uncharacterized protein</fullName>
    </submittedName>
</protein>
<name>A0A6C0K862_9ZZZZ</name>
<reference evidence="1" key="1">
    <citation type="journal article" date="2020" name="Nature">
        <title>Giant virus diversity and host interactions through global metagenomics.</title>
        <authorList>
            <person name="Schulz F."/>
            <person name="Roux S."/>
            <person name="Paez-Espino D."/>
            <person name="Jungbluth S."/>
            <person name="Walsh D.A."/>
            <person name="Denef V.J."/>
            <person name="McMahon K.D."/>
            <person name="Konstantinidis K.T."/>
            <person name="Eloe-Fadrosh E.A."/>
            <person name="Kyrpides N.C."/>
            <person name="Woyke T."/>
        </authorList>
    </citation>
    <scope>NUCLEOTIDE SEQUENCE</scope>
    <source>
        <strain evidence="1">GVMAG-S-1101171-110</strain>
    </source>
</reference>
<sequence length="282" mass="31513">MADTICDVIQNALNTDSGALIGRNGTIELEQMICVNPGRLAILQRNAGIFPIAIHSIFYKWQKDSIEATKSADVLAAGWYEPLKEAEEEALTKWSVRAALVPLRALEPYYVEKEKRWTRLLQGHHVAVVTSFTQTAKKQVEEVGLDKIWGANTIFPNDITWHWVQTGYPISVSNDTCRWPNGINSWHQAAEYIVGEVIKTGSRFALIGCGGLGMPIAKMLKDRGIITLVLGGSIQVLFGIKGRRWENHSVISNFWNDAWVWPDKNEVPGAAEEIEGGCYWGY</sequence>
<proteinExistence type="predicted"/>
<dbReference type="AlphaFoldDB" id="A0A6C0K862"/>
<evidence type="ECO:0000313" key="1">
    <source>
        <dbReference type="EMBL" id="QHU12458.1"/>
    </source>
</evidence>
<accession>A0A6C0K862</accession>
<dbReference type="EMBL" id="MN740800">
    <property type="protein sequence ID" value="QHU12458.1"/>
    <property type="molecule type" value="Genomic_DNA"/>
</dbReference>
<organism evidence="1">
    <name type="scientific">viral metagenome</name>
    <dbReference type="NCBI Taxonomy" id="1070528"/>
    <lineage>
        <taxon>unclassified sequences</taxon>
        <taxon>metagenomes</taxon>
        <taxon>organismal metagenomes</taxon>
    </lineage>
</organism>